<accession>A0A9P6VY51</accession>
<proteinExistence type="predicted"/>
<reference evidence="1 2" key="1">
    <citation type="submission" date="2020-11" db="EMBL/GenBank/DDBJ databases">
        <title>Kefir isolates.</title>
        <authorList>
            <person name="Marcisauskas S."/>
            <person name="Kim Y."/>
            <person name="Blasche S."/>
        </authorList>
    </citation>
    <scope>NUCLEOTIDE SEQUENCE [LARGE SCALE GENOMIC DNA]</scope>
    <source>
        <strain evidence="1 2">KR</strain>
    </source>
</reference>
<evidence type="ECO:0000313" key="2">
    <source>
        <dbReference type="Proteomes" id="UP000777482"/>
    </source>
</evidence>
<organism evidence="1 2">
    <name type="scientific">Rhodotorula mucilaginosa</name>
    <name type="common">Yeast</name>
    <name type="synonym">Rhodotorula rubra</name>
    <dbReference type="NCBI Taxonomy" id="5537"/>
    <lineage>
        <taxon>Eukaryota</taxon>
        <taxon>Fungi</taxon>
        <taxon>Dikarya</taxon>
        <taxon>Basidiomycota</taxon>
        <taxon>Pucciniomycotina</taxon>
        <taxon>Microbotryomycetes</taxon>
        <taxon>Sporidiobolales</taxon>
        <taxon>Sporidiobolaceae</taxon>
        <taxon>Rhodotorula</taxon>
    </lineage>
</organism>
<dbReference type="OrthoDB" id="10369490at2759"/>
<sequence>MPATLASLPPEIHARIAGMCALQDRRFKDAKVAIKTSAFPLAGPAKISKPTTIGALSTVSKHWSKVTEPCRFSRLTASQIASCKFQLGFGRKIGRYITELDLTDIHENKPHNPVNLVAALPLLSNLHTVATPRMNDFADMVANVTEQEEGLGAHRQGPEVAFATDALYELFASVASLVVDTEECDDRLFDILATKSPQSRQLVLHDSAEALPERLIDFALAAIQSCPQLEELILVIHEDFRLIDMETVRRFVLPPACCLRRLSVTTDGGDPAPFYELVGKLSPILRSLSLDFNDEHYRSSNYEFPHDIHFPQLETLVVTAASPTDLDKVVSTLVPASFPGLRRLELRTGHAVGEHSGEPPQEATIDRMTSTFAASSRSRLLEILADVVAVDVSSFRIGDGRLPATNQPGRTRRSLIPPSIVRDPGTTRIEAIYSETRHDDFPLYKNQEIDPLLDRMRDMADEALQTTDYVQLTRIAQALQPCELLRIERDS</sequence>
<dbReference type="AlphaFoldDB" id="A0A9P6VY51"/>
<protein>
    <submittedName>
        <fullName evidence="1">Uncharacterized protein</fullName>
    </submittedName>
</protein>
<comment type="caution">
    <text evidence="1">The sequence shown here is derived from an EMBL/GenBank/DDBJ whole genome shotgun (WGS) entry which is preliminary data.</text>
</comment>
<keyword evidence="2" id="KW-1185">Reference proteome</keyword>
<name>A0A9P6VY51_RHOMI</name>
<gene>
    <name evidence="1" type="ORF">C6P46_005857</name>
</gene>
<evidence type="ECO:0000313" key="1">
    <source>
        <dbReference type="EMBL" id="KAG0658306.1"/>
    </source>
</evidence>
<dbReference type="EMBL" id="PUHQ01000068">
    <property type="protein sequence ID" value="KAG0658306.1"/>
    <property type="molecule type" value="Genomic_DNA"/>
</dbReference>
<dbReference type="Proteomes" id="UP000777482">
    <property type="component" value="Unassembled WGS sequence"/>
</dbReference>